<proteinExistence type="predicted"/>
<dbReference type="Pfam" id="PF14327">
    <property type="entry name" value="CSTF2_hinge"/>
    <property type="match status" value="1"/>
</dbReference>
<feature type="region of interest" description="Disordered" evidence="1">
    <location>
        <begin position="325"/>
        <end position="373"/>
    </location>
</feature>
<sequence length="453" mass="49966">MVGPPKPMMMPDMAPMMPFDMNRFDGPGMMPPMFPFQLPPMGMPGIPIPPPPAPQPMAPESEDYQIEMAAMADEFMQQGIYGQAPVGPPFAPPTQHIPPPPTPPMTPETTEDTSEIPDPYMAAEIAAIMHTLTTAQLTHTLAVFKIFYKKSPISAKRLLINNPQLVYALIHAQYILGNTDKTFLKLSTADQHMARLNRKERMAMNPEHKGSMETVEDDDLEEQTGKHRRTTDETEEPCAPQVEHQRPEPSRAEPGNTAAQPRRKESKMKDISGTGIPRKVAKVHKESDVKTAEAPVMVPYDHGPQHHVPAPSPYVAPMMGVHHQVPPHPPPSHRPPPPVYTAQPHSHRGPVPPAPMAPVGHPPMHVAEAPPPPIHPPQGVLHGVIAEGTIEDLLKEVQPAPPILVEEVLKHTEILTNIQRATLAEMQSWPPEQRLQVMSIKLALHHRGISINL</sequence>
<dbReference type="InterPro" id="IPR025742">
    <property type="entry name" value="CSTF2_hinge"/>
</dbReference>
<dbReference type="Pfam" id="PF15861">
    <property type="entry name" value="partial_CstF"/>
    <property type="match status" value="1"/>
</dbReference>
<evidence type="ECO:0000256" key="1">
    <source>
        <dbReference type="SAM" id="MobiDB-lite"/>
    </source>
</evidence>
<dbReference type="OrthoDB" id="366430at2759"/>
<comment type="caution">
    <text evidence="4">The sequence shown here is derived from an EMBL/GenBank/DDBJ whole genome shotgun (WGS) entry which is preliminary data.</text>
</comment>
<feature type="compositionally biased region" description="Basic and acidic residues" evidence="1">
    <location>
        <begin position="201"/>
        <end position="211"/>
    </location>
</feature>
<dbReference type="Proteomes" id="UP001057455">
    <property type="component" value="Unassembled WGS sequence"/>
</dbReference>
<feature type="domain" description="Cleavage stimulation factor subunit 2 hinge" evidence="2">
    <location>
        <begin position="124"/>
        <end position="184"/>
    </location>
</feature>
<reference evidence="4" key="1">
    <citation type="submission" date="2019-12" db="EMBL/GenBank/DDBJ databases">
        <title>Genome sequence of Babesia ovis.</title>
        <authorList>
            <person name="Yamagishi J."/>
            <person name="Sevinc F."/>
            <person name="Xuan X."/>
        </authorList>
    </citation>
    <scope>NUCLEOTIDE SEQUENCE</scope>
    <source>
        <strain evidence="4">Selcuk</strain>
    </source>
</reference>
<dbReference type="EMBL" id="BLIY01000017">
    <property type="protein sequence ID" value="GFE54749.1"/>
    <property type="molecule type" value="Genomic_DNA"/>
</dbReference>
<feature type="compositionally biased region" description="Pro residues" evidence="1">
    <location>
        <begin position="326"/>
        <end position="339"/>
    </location>
</feature>
<gene>
    <name evidence="4" type="ORF">BaOVIS_021530</name>
</gene>
<name>A0A9W5WVD1_BABOV</name>
<protein>
    <submittedName>
        <fullName evidence="4">RNA recognition motif domain containing protein, putative</fullName>
    </submittedName>
</protein>
<feature type="compositionally biased region" description="Low complexity" evidence="1">
    <location>
        <begin position="357"/>
        <end position="368"/>
    </location>
</feature>
<accession>A0A9W5WVD1</accession>
<evidence type="ECO:0000259" key="2">
    <source>
        <dbReference type="Pfam" id="PF14327"/>
    </source>
</evidence>
<dbReference type="AlphaFoldDB" id="A0A9W5WVD1"/>
<evidence type="ECO:0000259" key="3">
    <source>
        <dbReference type="Pfam" id="PF15861"/>
    </source>
</evidence>
<feature type="region of interest" description="Disordered" evidence="1">
    <location>
        <begin position="201"/>
        <end position="288"/>
    </location>
</feature>
<evidence type="ECO:0000313" key="4">
    <source>
        <dbReference type="EMBL" id="GFE54749.1"/>
    </source>
</evidence>
<evidence type="ECO:0000313" key="5">
    <source>
        <dbReference type="Proteomes" id="UP001057455"/>
    </source>
</evidence>
<feature type="domain" description="Partial cleavage stimulation factor" evidence="3">
    <location>
        <begin position="390"/>
        <end position="449"/>
    </location>
</feature>
<keyword evidence="5" id="KW-1185">Reference proteome</keyword>
<organism evidence="4 5">
    <name type="scientific">Babesia ovis</name>
    <dbReference type="NCBI Taxonomy" id="5869"/>
    <lineage>
        <taxon>Eukaryota</taxon>
        <taxon>Sar</taxon>
        <taxon>Alveolata</taxon>
        <taxon>Apicomplexa</taxon>
        <taxon>Aconoidasida</taxon>
        <taxon>Piroplasmida</taxon>
        <taxon>Babesiidae</taxon>
        <taxon>Babesia</taxon>
    </lineage>
</organism>
<dbReference type="InterPro" id="IPR031721">
    <property type="entry name" value="Partial_CstF"/>
</dbReference>